<feature type="region of interest" description="Disordered" evidence="1">
    <location>
        <begin position="1"/>
        <end position="28"/>
    </location>
</feature>
<dbReference type="EMBL" id="KN833871">
    <property type="protein sequence ID" value="KIK15957.1"/>
    <property type="molecule type" value="Genomic_DNA"/>
</dbReference>
<reference evidence="2 3" key="1">
    <citation type="submission" date="2014-04" db="EMBL/GenBank/DDBJ databases">
        <authorList>
            <consortium name="DOE Joint Genome Institute"/>
            <person name="Kuo A."/>
            <person name="Kohler A."/>
            <person name="Costa M.D."/>
            <person name="Nagy L.G."/>
            <person name="Floudas D."/>
            <person name="Copeland A."/>
            <person name="Barry K.W."/>
            <person name="Cichocki N."/>
            <person name="Veneault-Fourrey C."/>
            <person name="LaButti K."/>
            <person name="Lindquist E.A."/>
            <person name="Lipzen A."/>
            <person name="Lundell T."/>
            <person name="Morin E."/>
            <person name="Murat C."/>
            <person name="Sun H."/>
            <person name="Tunlid A."/>
            <person name="Henrissat B."/>
            <person name="Grigoriev I.V."/>
            <person name="Hibbett D.S."/>
            <person name="Martin F."/>
            <person name="Nordberg H.P."/>
            <person name="Cantor M.N."/>
            <person name="Hua S.X."/>
        </authorList>
    </citation>
    <scope>NUCLEOTIDE SEQUENCE [LARGE SCALE GENOMIC DNA]</scope>
    <source>
        <strain evidence="2 3">441</strain>
    </source>
</reference>
<dbReference type="Proteomes" id="UP000054018">
    <property type="component" value="Unassembled WGS sequence"/>
</dbReference>
<evidence type="ECO:0000313" key="3">
    <source>
        <dbReference type="Proteomes" id="UP000054018"/>
    </source>
</evidence>
<evidence type="ECO:0000256" key="1">
    <source>
        <dbReference type="SAM" id="MobiDB-lite"/>
    </source>
</evidence>
<feature type="compositionally biased region" description="Polar residues" evidence="1">
    <location>
        <begin position="11"/>
        <end position="22"/>
    </location>
</feature>
<name>A0A0C9Z117_9AGAM</name>
<proteinExistence type="predicted"/>
<gene>
    <name evidence="2" type="ORF">PISMIDRAFT_16148</name>
</gene>
<evidence type="ECO:0000313" key="2">
    <source>
        <dbReference type="EMBL" id="KIK15957.1"/>
    </source>
</evidence>
<keyword evidence="3" id="KW-1185">Reference proteome</keyword>
<accession>A0A0C9Z117</accession>
<dbReference type="AlphaFoldDB" id="A0A0C9Z117"/>
<dbReference type="HOGENOM" id="CLU_3069580_0_0_1"/>
<protein>
    <submittedName>
        <fullName evidence="2">Uncharacterized protein</fullName>
    </submittedName>
</protein>
<sequence length="53" mass="5723">MPPPTWVKQAQAANPGSSQSKFPPQPSECNDKTLSTCIVYLFEESTYSAATST</sequence>
<organism evidence="2 3">
    <name type="scientific">Pisolithus microcarpus 441</name>
    <dbReference type="NCBI Taxonomy" id="765257"/>
    <lineage>
        <taxon>Eukaryota</taxon>
        <taxon>Fungi</taxon>
        <taxon>Dikarya</taxon>
        <taxon>Basidiomycota</taxon>
        <taxon>Agaricomycotina</taxon>
        <taxon>Agaricomycetes</taxon>
        <taxon>Agaricomycetidae</taxon>
        <taxon>Boletales</taxon>
        <taxon>Sclerodermatineae</taxon>
        <taxon>Pisolithaceae</taxon>
        <taxon>Pisolithus</taxon>
    </lineage>
</organism>
<reference evidence="3" key="2">
    <citation type="submission" date="2015-01" db="EMBL/GenBank/DDBJ databases">
        <title>Evolutionary Origins and Diversification of the Mycorrhizal Mutualists.</title>
        <authorList>
            <consortium name="DOE Joint Genome Institute"/>
            <consortium name="Mycorrhizal Genomics Consortium"/>
            <person name="Kohler A."/>
            <person name="Kuo A."/>
            <person name="Nagy L.G."/>
            <person name="Floudas D."/>
            <person name="Copeland A."/>
            <person name="Barry K.W."/>
            <person name="Cichocki N."/>
            <person name="Veneault-Fourrey C."/>
            <person name="LaButti K."/>
            <person name="Lindquist E.A."/>
            <person name="Lipzen A."/>
            <person name="Lundell T."/>
            <person name="Morin E."/>
            <person name="Murat C."/>
            <person name="Riley R."/>
            <person name="Ohm R."/>
            <person name="Sun H."/>
            <person name="Tunlid A."/>
            <person name="Henrissat B."/>
            <person name="Grigoriev I.V."/>
            <person name="Hibbett D.S."/>
            <person name="Martin F."/>
        </authorList>
    </citation>
    <scope>NUCLEOTIDE SEQUENCE [LARGE SCALE GENOMIC DNA]</scope>
    <source>
        <strain evidence="3">441</strain>
    </source>
</reference>
<dbReference type="OrthoDB" id="10556767at2759"/>